<dbReference type="InterPro" id="IPR044839">
    <property type="entry name" value="NDR1-like"/>
</dbReference>
<dbReference type="PANTHER" id="PTHR31415">
    <property type="entry name" value="OS05G0367900 PROTEIN"/>
    <property type="match status" value="1"/>
</dbReference>
<reference evidence="4" key="1">
    <citation type="journal article" date="2024" name="IScience">
        <title>Strigolactones Initiate the Formation of Haustorium-like Structures in Castilleja.</title>
        <authorList>
            <person name="Buerger M."/>
            <person name="Peterson D."/>
            <person name="Chory J."/>
        </authorList>
    </citation>
    <scope>NUCLEOTIDE SEQUENCE [LARGE SCALE GENOMIC DNA]</scope>
</reference>
<dbReference type="GO" id="GO:0016020">
    <property type="term" value="C:membrane"/>
    <property type="evidence" value="ECO:0007669"/>
    <property type="project" value="UniProtKB-SubCell"/>
</dbReference>
<keyword evidence="4" id="KW-1185">Reference proteome</keyword>
<keyword evidence="2" id="KW-0472">Membrane</keyword>
<evidence type="ECO:0000256" key="2">
    <source>
        <dbReference type="ARBA" id="ARBA00023136"/>
    </source>
</evidence>
<dbReference type="Proteomes" id="UP001632038">
    <property type="component" value="Unassembled WGS sequence"/>
</dbReference>
<name>A0ABD3DM28_9LAMI</name>
<accession>A0ABD3DM28</accession>
<comment type="caution">
    <text evidence="3">The sequence shown here is derived from an EMBL/GenBank/DDBJ whole genome shotgun (WGS) entry which is preliminary data.</text>
</comment>
<comment type="subcellular location">
    <subcellularLocation>
        <location evidence="1">Membrane</location>
    </subcellularLocation>
</comment>
<protein>
    <recommendedName>
        <fullName evidence="5">Late embryogenesis abundant protein LEA-2 subgroup domain-containing protein</fullName>
    </recommendedName>
</protein>
<dbReference type="PANTHER" id="PTHR31415:SF125">
    <property type="entry name" value="HARPIN INDUCING PROTEIN 1-LIKE 9"/>
    <property type="match status" value="1"/>
</dbReference>
<dbReference type="EMBL" id="JAVIJP010000016">
    <property type="protein sequence ID" value="KAL3643341.1"/>
    <property type="molecule type" value="Genomic_DNA"/>
</dbReference>
<organism evidence="3 4">
    <name type="scientific">Castilleja foliolosa</name>
    <dbReference type="NCBI Taxonomy" id="1961234"/>
    <lineage>
        <taxon>Eukaryota</taxon>
        <taxon>Viridiplantae</taxon>
        <taxon>Streptophyta</taxon>
        <taxon>Embryophyta</taxon>
        <taxon>Tracheophyta</taxon>
        <taxon>Spermatophyta</taxon>
        <taxon>Magnoliopsida</taxon>
        <taxon>eudicotyledons</taxon>
        <taxon>Gunneridae</taxon>
        <taxon>Pentapetalae</taxon>
        <taxon>asterids</taxon>
        <taxon>lamiids</taxon>
        <taxon>Lamiales</taxon>
        <taxon>Orobanchaceae</taxon>
        <taxon>Pedicularideae</taxon>
        <taxon>Castillejinae</taxon>
        <taxon>Castilleja</taxon>
    </lineage>
</organism>
<gene>
    <name evidence="3" type="ORF">CASFOL_014156</name>
</gene>
<proteinExistence type="predicted"/>
<evidence type="ECO:0008006" key="5">
    <source>
        <dbReference type="Google" id="ProtNLM"/>
    </source>
</evidence>
<sequence>MFGIFGWLNVRPNNPDFIISSPNFPVQNNSAMIFDLEVSNPNLWTGVYYSVINLELLGTDGDVVGTNITPGFHQGYKNVTLKIVINTGQEFWQAGDVDFMVRIKTDVKFRVIGWTRKAHRVIYQQRFRYVNNKN</sequence>
<evidence type="ECO:0000313" key="4">
    <source>
        <dbReference type="Proteomes" id="UP001632038"/>
    </source>
</evidence>
<evidence type="ECO:0000256" key="1">
    <source>
        <dbReference type="ARBA" id="ARBA00004370"/>
    </source>
</evidence>
<evidence type="ECO:0000313" key="3">
    <source>
        <dbReference type="EMBL" id="KAL3643341.1"/>
    </source>
</evidence>
<dbReference type="AlphaFoldDB" id="A0ABD3DM28"/>